<evidence type="ECO:0000256" key="2">
    <source>
        <dbReference type="ARBA" id="ARBA00023015"/>
    </source>
</evidence>
<evidence type="ECO:0000256" key="1">
    <source>
        <dbReference type="ARBA" id="ARBA00022723"/>
    </source>
</evidence>
<feature type="region of interest" description="Disordered" evidence="6">
    <location>
        <begin position="1"/>
        <end position="21"/>
    </location>
</feature>
<comment type="caution">
    <text evidence="8">The sequence shown here is derived from an EMBL/GenBank/DDBJ whole genome shotgun (WGS) entry which is preliminary data.</text>
</comment>
<dbReference type="CDD" id="cd00067">
    <property type="entry name" value="GAL4"/>
    <property type="match status" value="1"/>
</dbReference>
<evidence type="ECO:0000256" key="6">
    <source>
        <dbReference type="SAM" id="MobiDB-lite"/>
    </source>
</evidence>
<dbReference type="PANTHER" id="PTHR47424">
    <property type="entry name" value="REGULATORY PROTEIN GAL4"/>
    <property type="match status" value="1"/>
</dbReference>
<keyword evidence="3" id="KW-0238">DNA-binding</keyword>
<dbReference type="SUPFAM" id="SSF57701">
    <property type="entry name" value="Zn2/Cys6 DNA-binding domain"/>
    <property type="match status" value="1"/>
</dbReference>
<feature type="domain" description="Zn(2)-C6 fungal-type" evidence="7">
    <location>
        <begin position="25"/>
        <end position="56"/>
    </location>
</feature>
<feature type="compositionally biased region" description="Basic and acidic residues" evidence="6">
    <location>
        <begin position="8"/>
        <end position="20"/>
    </location>
</feature>
<dbReference type="SMART" id="SM00906">
    <property type="entry name" value="Fungal_trans"/>
    <property type="match status" value="1"/>
</dbReference>
<evidence type="ECO:0000259" key="7">
    <source>
        <dbReference type="PROSITE" id="PS50048"/>
    </source>
</evidence>
<evidence type="ECO:0000313" key="9">
    <source>
        <dbReference type="Proteomes" id="UP001172681"/>
    </source>
</evidence>
<reference evidence="8" key="1">
    <citation type="submission" date="2022-10" db="EMBL/GenBank/DDBJ databases">
        <title>Culturing micro-colonial fungi from biological soil crusts in the Mojave desert and describing Neophaeococcomyces mojavensis, and introducing the new genera and species Taxawa tesnikishii.</title>
        <authorList>
            <person name="Kurbessoian T."/>
            <person name="Stajich J.E."/>
        </authorList>
    </citation>
    <scope>NUCLEOTIDE SEQUENCE</scope>
    <source>
        <strain evidence="8">TK_35</strain>
    </source>
</reference>
<keyword evidence="4" id="KW-0804">Transcription</keyword>
<dbReference type="InterPro" id="IPR001138">
    <property type="entry name" value="Zn2Cys6_DnaBD"/>
</dbReference>
<name>A0AA39CUY1_9EURO</name>
<keyword evidence="2" id="KW-0805">Transcription regulation</keyword>
<dbReference type="Pfam" id="PF04082">
    <property type="entry name" value="Fungal_trans"/>
    <property type="match status" value="1"/>
</dbReference>
<proteinExistence type="predicted"/>
<dbReference type="Pfam" id="PF00172">
    <property type="entry name" value="Zn_clus"/>
    <property type="match status" value="1"/>
</dbReference>
<dbReference type="SMART" id="SM00066">
    <property type="entry name" value="GAL4"/>
    <property type="match status" value="1"/>
</dbReference>
<dbReference type="InterPro" id="IPR036864">
    <property type="entry name" value="Zn2-C6_fun-type_DNA-bd_sf"/>
</dbReference>
<evidence type="ECO:0000256" key="5">
    <source>
        <dbReference type="ARBA" id="ARBA00023242"/>
    </source>
</evidence>
<accession>A0AA39CUY1</accession>
<dbReference type="GO" id="GO:0006351">
    <property type="term" value="P:DNA-templated transcription"/>
    <property type="evidence" value="ECO:0007669"/>
    <property type="project" value="InterPro"/>
</dbReference>
<dbReference type="InterPro" id="IPR007219">
    <property type="entry name" value="XnlR_reg_dom"/>
</dbReference>
<keyword evidence="9" id="KW-1185">Reference proteome</keyword>
<protein>
    <submittedName>
        <fullName evidence="8">Transcriptional activator</fullName>
    </submittedName>
</protein>
<dbReference type="InterPro" id="IPR051127">
    <property type="entry name" value="Fungal_SecMet_Regulators"/>
</dbReference>
<dbReference type="Gene3D" id="4.10.240.10">
    <property type="entry name" value="Zn(2)-C6 fungal-type DNA-binding domain"/>
    <property type="match status" value="1"/>
</dbReference>
<dbReference type="Proteomes" id="UP001172681">
    <property type="component" value="Unassembled WGS sequence"/>
</dbReference>
<evidence type="ECO:0000313" key="8">
    <source>
        <dbReference type="EMBL" id="KAJ9628133.1"/>
    </source>
</evidence>
<dbReference type="PROSITE" id="PS00463">
    <property type="entry name" value="ZN2_CY6_FUNGAL_1"/>
    <property type="match status" value="1"/>
</dbReference>
<evidence type="ECO:0000256" key="3">
    <source>
        <dbReference type="ARBA" id="ARBA00023125"/>
    </source>
</evidence>
<dbReference type="GO" id="GO:0000981">
    <property type="term" value="F:DNA-binding transcription factor activity, RNA polymerase II-specific"/>
    <property type="evidence" value="ECO:0007669"/>
    <property type="project" value="InterPro"/>
</dbReference>
<dbReference type="PANTHER" id="PTHR47424:SF6">
    <property type="entry name" value="PROLINE UTILIZATION TRANS-ACTIVATOR"/>
    <property type="match status" value="1"/>
</dbReference>
<organism evidence="8 9">
    <name type="scientific">Knufia peltigerae</name>
    <dbReference type="NCBI Taxonomy" id="1002370"/>
    <lineage>
        <taxon>Eukaryota</taxon>
        <taxon>Fungi</taxon>
        <taxon>Dikarya</taxon>
        <taxon>Ascomycota</taxon>
        <taxon>Pezizomycotina</taxon>
        <taxon>Eurotiomycetes</taxon>
        <taxon>Chaetothyriomycetidae</taxon>
        <taxon>Chaetothyriales</taxon>
        <taxon>Trichomeriaceae</taxon>
        <taxon>Knufia</taxon>
    </lineage>
</organism>
<sequence>MQSTRASGSRDRRPSYDTPKRSALACNRCRGRKTKCKGTPPLQCPACEEAGVECIYTETERRVPVLESVLLDLQARARAADHRKFLSSFESPHDGDSQVQSLNSSVLGARQSNDTSPLSTEEPMHKEDDDWWYKGMDTLLLSRSGEHHYVGTASSTYLAQKLNPTADTNLAWDVHPMYKDPSSLQRPSAPIMPQLPPYEFARRLYGAQYIYIGTIFSFLQPDTFEKRLQQAYGHPPNLGNREECLAYCQILLIFAYGQMYSVNQWSGNDGPPGFTYFKHALWLLPDIHQEGSILFVEVLSLIAPYMQNLNRKDAAFLYIGLALRMAISLGLHQEIDNPTMEMVEQEHRRRVWWSVYSMDRIISVKSGNPISIHDEDIDVAWPSPIPGIDANLSPPRVLAHYTQLSRILGRIGEGIYRKKHKTGTNLLTSVQSIMHDLSEWLSHVPQELRINFSALDRPLSREGISTFLHYYQCINMTTRPMLLYVCQKRLDALATGLAPLNWKEGLSPNVITIIETAVRAARASTMIMSAAASQNLFATYGFMDGEHAFSASLTLVMVNVAFPYNEKDATAMETALSVLRGMAAKGNEYIEARLTLLMNLRASIGPRLPTRNPAMPANVAMSQFQESVPYTSVTVPMAIPIQPQDNILQFDSSFQPLQDVSFDFDTEEDPKFWEELTGNFDIDMNMDTGWIENALRNETYHHNHPGS</sequence>
<dbReference type="CDD" id="cd12148">
    <property type="entry name" value="fungal_TF_MHR"/>
    <property type="match status" value="1"/>
</dbReference>
<dbReference type="AlphaFoldDB" id="A0AA39CUY1"/>
<dbReference type="EMBL" id="JAPDRN010000075">
    <property type="protein sequence ID" value="KAJ9628133.1"/>
    <property type="molecule type" value="Genomic_DNA"/>
</dbReference>
<gene>
    <name evidence="8" type="primary">PUT3_1</name>
    <name evidence="8" type="ORF">H2204_009535</name>
</gene>
<keyword evidence="5" id="KW-0539">Nucleus</keyword>
<dbReference type="GO" id="GO:0008270">
    <property type="term" value="F:zinc ion binding"/>
    <property type="evidence" value="ECO:0007669"/>
    <property type="project" value="InterPro"/>
</dbReference>
<dbReference type="PROSITE" id="PS50048">
    <property type="entry name" value="ZN2_CY6_FUNGAL_2"/>
    <property type="match status" value="1"/>
</dbReference>
<keyword evidence="1" id="KW-0479">Metal-binding</keyword>
<evidence type="ECO:0000256" key="4">
    <source>
        <dbReference type="ARBA" id="ARBA00023163"/>
    </source>
</evidence>
<dbReference type="GO" id="GO:0003677">
    <property type="term" value="F:DNA binding"/>
    <property type="evidence" value="ECO:0007669"/>
    <property type="project" value="UniProtKB-KW"/>
</dbReference>